<sequence>MSGQIKKADDNTAACSSDPFEFHRAFMVTERQISQQNKKRKVHTYDAKVEVQDHDYGNATGKTYVTTMQSHYEAKDSSSCIVM</sequence>
<dbReference type="AlphaFoldDB" id="A0AAV4AV14"/>
<name>A0AAV4AV14_9GAST</name>
<dbReference type="EMBL" id="BLXT01004186">
    <property type="protein sequence ID" value="GFO10668.1"/>
    <property type="molecule type" value="Genomic_DNA"/>
</dbReference>
<evidence type="ECO:0000313" key="1">
    <source>
        <dbReference type="EMBL" id="GFO10668.1"/>
    </source>
</evidence>
<organism evidence="1 2">
    <name type="scientific">Plakobranchus ocellatus</name>
    <dbReference type="NCBI Taxonomy" id="259542"/>
    <lineage>
        <taxon>Eukaryota</taxon>
        <taxon>Metazoa</taxon>
        <taxon>Spiralia</taxon>
        <taxon>Lophotrochozoa</taxon>
        <taxon>Mollusca</taxon>
        <taxon>Gastropoda</taxon>
        <taxon>Heterobranchia</taxon>
        <taxon>Euthyneura</taxon>
        <taxon>Panpulmonata</taxon>
        <taxon>Sacoglossa</taxon>
        <taxon>Placobranchoidea</taxon>
        <taxon>Plakobranchidae</taxon>
        <taxon>Plakobranchus</taxon>
    </lineage>
</organism>
<dbReference type="Proteomes" id="UP000735302">
    <property type="component" value="Unassembled WGS sequence"/>
</dbReference>
<reference evidence="1 2" key="1">
    <citation type="journal article" date="2021" name="Elife">
        <title>Chloroplast acquisition without the gene transfer in kleptoplastic sea slugs, Plakobranchus ocellatus.</title>
        <authorList>
            <person name="Maeda T."/>
            <person name="Takahashi S."/>
            <person name="Yoshida T."/>
            <person name="Shimamura S."/>
            <person name="Takaki Y."/>
            <person name="Nagai Y."/>
            <person name="Toyoda A."/>
            <person name="Suzuki Y."/>
            <person name="Arimoto A."/>
            <person name="Ishii H."/>
            <person name="Satoh N."/>
            <person name="Nishiyama T."/>
            <person name="Hasebe M."/>
            <person name="Maruyama T."/>
            <person name="Minagawa J."/>
            <person name="Obokata J."/>
            <person name="Shigenobu S."/>
        </authorList>
    </citation>
    <scope>NUCLEOTIDE SEQUENCE [LARGE SCALE GENOMIC DNA]</scope>
</reference>
<proteinExistence type="predicted"/>
<accession>A0AAV4AV14</accession>
<keyword evidence="2" id="KW-1185">Reference proteome</keyword>
<gene>
    <name evidence="1" type="ORF">PoB_003717300</name>
</gene>
<comment type="caution">
    <text evidence="1">The sequence shown here is derived from an EMBL/GenBank/DDBJ whole genome shotgun (WGS) entry which is preliminary data.</text>
</comment>
<evidence type="ECO:0000313" key="2">
    <source>
        <dbReference type="Proteomes" id="UP000735302"/>
    </source>
</evidence>
<protein>
    <submittedName>
        <fullName evidence="1">Uncharacterized protein</fullName>
    </submittedName>
</protein>